<name>A0ABP9U9A8_9BACT</name>
<evidence type="ECO:0000256" key="1">
    <source>
        <dbReference type="SAM" id="Phobius"/>
    </source>
</evidence>
<keyword evidence="1" id="KW-0812">Transmembrane</keyword>
<gene>
    <name evidence="2" type="ORF">UREOM_1570</name>
</gene>
<dbReference type="Proteomes" id="UP001449582">
    <property type="component" value="Unassembled WGS sequence"/>
</dbReference>
<keyword evidence="1" id="KW-1133">Transmembrane helix</keyword>
<protein>
    <submittedName>
        <fullName evidence="2">Uncharacterized protein</fullName>
    </submittedName>
</protein>
<feature type="transmembrane region" description="Helical" evidence="1">
    <location>
        <begin position="12"/>
        <end position="40"/>
    </location>
</feature>
<comment type="caution">
    <text evidence="2">The sequence shown here is derived from an EMBL/GenBank/DDBJ whole genome shotgun (WGS) entry which is preliminary data.</text>
</comment>
<sequence length="248" mass="27235">MSKLAKKSSIVAALFSRIFLIITYLICLVTFILGAIILLLPNYVQTVTDLTVNSMTEHGLKTVELAKGVAFGYWQFVDNEAITSKPTSLSAAGIAVVVLWAFSVVMSLILSISISKAKYTIGKKNKVIRAFIPIHLAIIFVVVVGLLAQPNYLTMEYKDNGAVQHSFSLVSKKMNILLANGADKNAEQVKSTILNTNTLEANFKNYTTAGYVFFGVVISIGLGIVIDMFMFLLRVLFNRTRDKEPVNA</sequence>
<keyword evidence="1" id="KW-0472">Membrane</keyword>
<reference evidence="2" key="1">
    <citation type="submission" date="2024-02" db="EMBL/GenBank/DDBJ databases">
        <title>Draft genome sequence of new strains in genus Ureaplasma.</title>
        <authorList>
            <person name="Nakajima Y."/>
            <person name="Segawa T."/>
        </authorList>
    </citation>
    <scope>NUCLEOTIDE SEQUENCE [LARGE SCALE GENOMIC DNA]</scope>
    <source>
        <strain evidence="2">OM1</strain>
    </source>
</reference>
<evidence type="ECO:0000313" key="3">
    <source>
        <dbReference type="Proteomes" id="UP001449582"/>
    </source>
</evidence>
<proteinExistence type="predicted"/>
<accession>A0ABP9U9A8</accession>
<feature type="transmembrane region" description="Helical" evidence="1">
    <location>
        <begin position="127"/>
        <end position="148"/>
    </location>
</feature>
<evidence type="ECO:0000313" key="2">
    <source>
        <dbReference type="EMBL" id="GAA5414446.1"/>
    </source>
</evidence>
<feature type="transmembrane region" description="Helical" evidence="1">
    <location>
        <begin position="211"/>
        <end position="233"/>
    </location>
</feature>
<keyword evidence="3" id="KW-1185">Reference proteome</keyword>
<organism evidence="2 3">
    <name type="scientific">Ureaplasma ceti</name>
    <dbReference type="NCBI Taxonomy" id="3119530"/>
    <lineage>
        <taxon>Bacteria</taxon>
        <taxon>Bacillati</taxon>
        <taxon>Mycoplasmatota</taxon>
        <taxon>Mycoplasmoidales</taxon>
        <taxon>Mycoplasmoidaceae</taxon>
        <taxon>Ureaplasma</taxon>
    </lineage>
</organism>
<dbReference type="RefSeq" id="WP_353289612.1">
    <property type="nucleotide sequence ID" value="NZ_BAABQM010000001.1"/>
</dbReference>
<dbReference type="EMBL" id="BAABQM010000001">
    <property type="protein sequence ID" value="GAA5414446.1"/>
    <property type="molecule type" value="Genomic_DNA"/>
</dbReference>
<feature type="transmembrane region" description="Helical" evidence="1">
    <location>
        <begin position="91"/>
        <end position="115"/>
    </location>
</feature>